<keyword evidence="9 12" id="KW-0368">Histidine biosynthesis</keyword>
<dbReference type="InterPro" id="IPR006062">
    <property type="entry name" value="His_biosynth"/>
</dbReference>
<feature type="active site" description="Proton donor" evidence="12">
    <location>
        <position position="135"/>
    </location>
</feature>
<comment type="pathway">
    <text evidence="3 12 14">Amino-acid biosynthesis; L-histidine biosynthesis; L-histidine from 5-phospho-alpha-D-ribose 1-diphosphate: step 4/9.</text>
</comment>
<dbReference type="NCBIfam" id="NF010112">
    <property type="entry name" value="PRK13585.1"/>
    <property type="match status" value="1"/>
</dbReference>
<organism evidence="15 16">
    <name type="scientific">Methanolobus vulcani</name>
    <dbReference type="NCBI Taxonomy" id="38026"/>
    <lineage>
        <taxon>Archaea</taxon>
        <taxon>Methanobacteriati</taxon>
        <taxon>Methanobacteriota</taxon>
        <taxon>Stenosarchaea group</taxon>
        <taxon>Methanomicrobia</taxon>
        <taxon>Methanosarcinales</taxon>
        <taxon>Methanosarcinaceae</taxon>
        <taxon>Methanolobus</taxon>
    </lineage>
</organism>
<evidence type="ECO:0000256" key="7">
    <source>
        <dbReference type="ARBA" id="ARBA00022490"/>
    </source>
</evidence>
<evidence type="ECO:0000256" key="12">
    <source>
        <dbReference type="HAMAP-Rule" id="MF_01014"/>
    </source>
</evidence>
<evidence type="ECO:0000256" key="10">
    <source>
        <dbReference type="ARBA" id="ARBA00023235"/>
    </source>
</evidence>
<dbReference type="GO" id="GO:0003949">
    <property type="term" value="F:1-(5-phosphoribosyl)-5-[(5-phosphoribosylamino)methylideneamino]imidazole-4-carboxamide isomerase activity"/>
    <property type="evidence" value="ECO:0007669"/>
    <property type="project" value="UniProtKB-UniRule"/>
</dbReference>
<evidence type="ECO:0000256" key="11">
    <source>
        <dbReference type="ARBA" id="ARBA00030547"/>
    </source>
</evidence>
<dbReference type="PANTHER" id="PTHR43090">
    <property type="entry name" value="1-(5-PHOSPHORIBOSYL)-5-[(5-PHOSPHORIBOSYLAMINO)METHYLIDENEAMINO] IMIDAZOLE-4-CARBOXAMIDE ISOMERASE"/>
    <property type="match status" value="1"/>
</dbReference>
<accession>A0A7Z7FDE5</accession>
<dbReference type="Proteomes" id="UP000199259">
    <property type="component" value="Unassembled WGS sequence"/>
</dbReference>
<keyword evidence="10 12" id="KW-0413">Isomerase</keyword>
<proteinExistence type="inferred from homology"/>
<comment type="subcellular location">
    <subcellularLocation>
        <location evidence="2 12 14">Cytoplasm</location>
    </subcellularLocation>
</comment>
<dbReference type="NCBIfam" id="TIGR00007">
    <property type="entry name" value="1-(5-phosphoribosyl)-5-[(5-phosphoribosylamino)methylideneamino]imidazole-4-carboxamide isomerase"/>
    <property type="match status" value="1"/>
</dbReference>
<evidence type="ECO:0000256" key="8">
    <source>
        <dbReference type="ARBA" id="ARBA00022605"/>
    </source>
</evidence>
<dbReference type="SUPFAM" id="SSF51366">
    <property type="entry name" value="Ribulose-phoshate binding barrel"/>
    <property type="match status" value="1"/>
</dbReference>
<name>A0A7Z7FDE5_9EURY</name>
<dbReference type="FunFam" id="3.20.20.70:FF:000009">
    <property type="entry name" value="1-(5-phosphoribosyl)-5-[(5-phosphoribosylamino)methylideneamino] imidazole-4-carboxamide isomerase"/>
    <property type="match status" value="1"/>
</dbReference>
<evidence type="ECO:0000256" key="5">
    <source>
        <dbReference type="ARBA" id="ARBA00012550"/>
    </source>
</evidence>
<dbReference type="InterPro" id="IPR013785">
    <property type="entry name" value="Aldolase_TIM"/>
</dbReference>
<dbReference type="HAMAP" id="MF_01014">
    <property type="entry name" value="HisA"/>
    <property type="match status" value="1"/>
</dbReference>
<evidence type="ECO:0000256" key="3">
    <source>
        <dbReference type="ARBA" id="ARBA00005133"/>
    </source>
</evidence>
<protein>
    <recommendedName>
        <fullName evidence="6 12">1-(5-phosphoribosyl)-5-[(5-phosphoribosylamino)methylideneamino] imidazole-4-carboxamide isomerase</fullName>
        <ecNumber evidence="5 12">5.3.1.16</ecNumber>
    </recommendedName>
    <alternativeName>
        <fullName evidence="11 12">Phosphoribosylformimino-5-aminoimidazole carboxamide ribotide isomerase</fullName>
    </alternativeName>
</protein>
<gene>
    <name evidence="12" type="primary">hisA</name>
    <name evidence="15" type="ORF">SAMN04488589_0491</name>
</gene>
<dbReference type="AlphaFoldDB" id="A0A7Z7FDE5"/>
<dbReference type="GO" id="GO:0005737">
    <property type="term" value="C:cytoplasm"/>
    <property type="evidence" value="ECO:0007669"/>
    <property type="project" value="UniProtKB-SubCell"/>
</dbReference>
<dbReference type="EMBL" id="FNCA01000002">
    <property type="protein sequence ID" value="SDF42976.1"/>
    <property type="molecule type" value="Genomic_DNA"/>
</dbReference>
<evidence type="ECO:0000313" key="15">
    <source>
        <dbReference type="EMBL" id="SDF42976.1"/>
    </source>
</evidence>
<keyword evidence="16" id="KW-1185">Reference proteome</keyword>
<evidence type="ECO:0000256" key="14">
    <source>
        <dbReference type="RuleBase" id="RU003658"/>
    </source>
</evidence>
<comment type="similarity">
    <text evidence="4 12 13">Belongs to the HisA/HisF family.</text>
</comment>
<dbReference type="InterPro" id="IPR023016">
    <property type="entry name" value="HisA/PriA"/>
</dbReference>
<evidence type="ECO:0000313" key="16">
    <source>
        <dbReference type="Proteomes" id="UP000199259"/>
    </source>
</evidence>
<dbReference type="Pfam" id="PF00977">
    <property type="entry name" value="His_biosynth"/>
    <property type="match status" value="1"/>
</dbReference>
<dbReference type="InterPro" id="IPR011060">
    <property type="entry name" value="RibuloseP-bd_barrel"/>
</dbReference>
<dbReference type="UniPathway" id="UPA00031">
    <property type="reaction ID" value="UER00009"/>
</dbReference>
<keyword evidence="8 12" id="KW-0028">Amino-acid biosynthesis</keyword>
<reference evidence="15 16" key="1">
    <citation type="submission" date="2016-10" db="EMBL/GenBank/DDBJ databases">
        <authorList>
            <person name="Varghese N."/>
            <person name="Submissions S."/>
        </authorList>
    </citation>
    <scope>NUCLEOTIDE SEQUENCE [LARGE SCALE GENOMIC DNA]</scope>
    <source>
        <strain evidence="15 16">PL 12/M</strain>
    </source>
</reference>
<dbReference type="InterPro" id="IPR044524">
    <property type="entry name" value="Isoase_HisA-like"/>
</dbReference>
<dbReference type="PANTHER" id="PTHR43090:SF7">
    <property type="entry name" value="1-(5-PHOSPHORIBOSYL)-5-[(5-PHOSPHORIBOSYLAMINO)METHYLIDENEAMINO] IMIDAZOLE-4-CARBOXAMIDE ISOMERASE"/>
    <property type="match status" value="1"/>
</dbReference>
<sequence length="246" mass="26148">MSFEVIPAVDMRNGKCVQLVQGVPGSEMISIDDPVAVAKDWVSQGAKTLHLIDLDGAIDGKRKNSPIIENIVKECKPLGMKIQVGGGIRSFENAAELLNIGVDRVILSTAAINNPQLVKELAEEFGSEHINVALDSKNGKVSIEGWKKESEFTAVEMGIKFEGLGAGSILFTNIDTEGLLQGVNTAPTEELVRSVNIPVIASGGVTKLEDLIALKNTGAKAVVVGSALYTGKFTLPEAINIIREDL</sequence>
<evidence type="ECO:0000256" key="9">
    <source>
        <dbReference type="ARBA" id="ARBA00023102"/>
    </source>
</evidence>
<dbReference type="OrthoDB" id="52866at2157"/>
<dbReference type="RefSeq" id="WP_091708423.1">
    <property type="nucleotide sequence ID" value="NZ_FNCA01000002.1"/>
</dbReference>
<evidence type="ECO:0000256" key="1">
    <source>
        <dbReference type="ARBA" id="ARBA00000901"/>
    </source>
</evidence>
<evidence type="ECO:0000256" key="6">
    <source>
        <dbReference type="ARBA" id="ARBA00018464"/>
    </source>
</evidence>
<dbReference type="EC" id="5.3.1.16" evidence="5 12"/>
<dbReference type="Gene3D" id="3.20.20.70">
    <property type="entry name" value="Aldolase class I"/>
    <property type="match status" value="1"/>
</dbReference>
<dbReference type="InterPro" id="IPR006063">
    <property type="entry name" value="HisA_bact_arch"/>
</dbReference>
<evidence type="ECO:0000256" key="4">
    <source>
        <dbReference type="ARBA" id="ARBA00009667"/>
    </source>
</evidence>
<dbReference type="CDD" id="cd04732">
    <property type="entry name" value="HisA"/>
    <property type="match status" value="1"/>
</dbReference>
<comment type="catalytic activity">
    <reaction evidence="1 12 14">
        <text>1-(5-phospho-beta-D-ribosyl)-5-[(5-phospho-beta-D-ribosylamino)methylideneamino]imidazole-4-carboxamide = 5-[(5-phospho-1-deoxy-D-ribulos-1-ylimino)methylamino]-1-(5-phospho-beta-D-ribosyl)imidazole-4-carboxamide</text>
        <dbReference type="Rhea" id="RHEA:15469"/>
        <dbReference type="ChEBI" id="CHEBI:58435"/>
        <dbReference type="ChEBI" id="CHEBI:58525"/>
        <dbReference type="EC" id="5.3.1.16"/>
    </reaction>
</comment>
<comment type="caution">
    <text evidence="15">The sequence shown here is derived from an EMBL/GenBank/DDBJ whole genome shotgun (WGS) entry which is preliminary data.</text>
</comment>
<evidence type="ECO:0000256" key="2">
    <source>
        <dbReference type="ARBA" id="ARBA00004496"/>
    </source>
</evidence>
<dbReference type="GO" id="GO:0000162">
    <property type="term" value="P:L-tryptophan biosynthetic process"/>
    <property type="evidence" value="ECO:0007669"/>
    <property type="project" value="TreeGrafter"/>
</dbReference>
<evidence type="ECO:0000256" key="13">
    <source>
        <dbReference type="RuleBase" id="RU003657"/>
    </source>
</evidence>
<keyword evidence="7 12" id="KW-0963">Cytoplasm</keyword>
<feature type="active site" description="Proton acceptor" evidence="12">
    <location>
        <position position="10"/>
    </location>
</feature>
<dbReference type="GO" id="GO:0000105">
    <property type="term" value="P:L-histidine biosynthetic process"/>
    <property type="evidence" value="ECO:0007669"/>
    <property type="project" value="UniProtKB-UniRule"/>
</dbReference>